<evidence type="ECO:0000256" key="5">
    <source>
        <dbReference type="ARBA" id="ARBA00023136"/>
    </source>
</evidence>
<dbReference type="InterPro" id="IPR035810">
    <property type="entry name" value="PEBP_euk"/>
</dbReference>
<dbReference type="InterPro" id="IPR036610">
    <property type="entry name" value="PEBP-like_sf"/>
</dbReference>
<dbReference type="PANTHER" id="PTHR11362:SF82">
    <property type="entry name" value="PHOSPHATIDYLETHANOLAMINE-BINDING PROTEIN 4"/>
    <property type="match status" value="1"/>
</dbReference>
<comment type="caution">
    <text evidence="8">The sequence shown here is derived from an EMBL/GenBank/DDBJ whole genome shotgun (WGS) entry which is preliminary data.</text>
</comment>
<keyword evidence="5 6" id="KW-0472">Membrane</keyword>
<proteinExistence type="inferred from homology"/>
<evidence type="ECO:0000256" key="4">
    <source>
        <dbReference type="ARBA" id="ARBA00022989"/>
    </source>
</evidence>
<protein>
    <recommendedName>
        <fullName evidence="6">Gustatory receptor</fullName>
    </recommendedName>
</protein>
<evidence type="ECO:0000256" key="6">
    <source>
        <dbReference type="RuleBase" id="RU363108"/>
    </source>
</evidence>
<keyword evidence="9" id="KW-1185">Reference proteome</keyword>
<feature type="chain" id="PRO_5043707282" description="Gustatory receptor" evidence="7">
    <location>
        <begin position="17"/>
        <end position="510"/>
    </location>
</feature>
<reference evidence="8 9" key="1">
    <citation type="submission" date="2023-11" db="EMBL/GenBank/DDBJ databases">
        <authorList>
            <person name="Okamura Y."/>
        </authorList>
    </citation>
    <scope>NUCLEOTIDE SEQUENCE [LARGE SCALE GENOMIC DNA]</scope>
</reference>
<keyword evidence="2 6" id="KW-1003">Cell membrane</keyword>
<dbReference type="InterPro" id="IPR013604">
    <property type="entry name" value="7TM_chemorcpt"/>
</dbReference>
<dbReference type="Proteomes" id="UP001497472">
    <property type="component" value="Unassembled WGS sequence"/>
</dbReference>
<evidence type="ECO:0000256" key="2">
    <source>
        <dbReference type="ARBA" id="ARBA00022475"/>
    </source>
</evidence>
<keyword evidence="6" id="KW-0675">Receptor</keyword>
<comment type="function">
    <text evidence="6">Gustatory receptor which mediates acceptance or avoidance behavior, depending on its substrates.</text>
</comment>
<comment type="caution">
    <text evidence="6">Lacks conserved residue(s) required for the propagation of feature annotation.</text>
</comment>
<comment type="similarity">
    <text evidence="6">Belongs to the insect chemoreceptor superfamily. Gustatory receptor (GR) family.</text>
</comment>
<evidence type="ECO:0000256" key="1">
    <source>
        <dbReference type="ARBA" id="ARBA00004651"/>
    </source>
</evidence>
<name>A0AAV1IWE5_9NEOP</name>
<evidence type="ECO:0000256" key="3">
    <source>
        <dbReference type="ARBA" id="ARBA00022692"/>
    </source>
</evidence>
<dbReference type="SUPFAM" id="SSF49777">
    <property type="entry name" value="PEBP-like"/>
    <property type="match status" value="1"/>
</dbReference>
<accession>A0AAV1IWE5</accession>
<dbReference type="AlphaFoldDB" id="A0AAV1IWE5"/>
<feature type="signal peptide" evidence="7">
    <location>
        <begin position="1"/>
        <end position="16"/>
    </location>
</feature>
<dbReference type="CDD" id="cd00866">
    <property type="entry name" value="PEBP_euk"/>
    <property type="match status" value="1"/>
</dbReference>
<keyword evidence="4 6" id="KW-1133">Transmembrane helix</keyword>
<evidence type="ECO:0000313" key="9">
    <source>
        <dbReference type="Proteomes" id="UP001497472"/>
    </source>
</evidence>
<dbReference type="GO" id="GO:0005886">
    <property type="term" value="C:plasma membrane"/>
    <property type="evidence" value="ECO:0007669"/>
    <property type="project" value="UniProtKB-SubCell"/>
</dbReference>
<dbReference type="PANTHER" id="PTHR11362">
    <property type="entry name" value="PHOSPHATIDYLETHANOLAMINE-BINDING PROTEIN"/>
    <property type="match status" value="1"/>
</dbReference>
<keyword evidence="6" id="KW-0807">Transducer</keyword>
<dbReference type="EMBL" id="CAVLEF010000002">
    <property type="protein sequence ID" value="CAK1541482.1"/>
    <property type="molecule type" value="Genomic_DNA"/>
</dbReference>
<evidence type="ECO:0000313" key="8">
    <source>
        <dbReference type="EMBL" id="CAK1541482.1"/>
    </source>
</evidence>
<organism evidence="8 9">
    <name type="scientific">Leptosia nina</name>
    <dbReference type="NCBI Taxonomy" id="320188"/>
    <lineage>
        <taxon>Eukaryota</taxon>
        <taxon>Metazoa</taxon>
        <taxon>Ecdysozoa</taxon>
        <taxon>Arthropoda</taxon>
        <taxon>Hexapoda</taxon>
        <taxon>Insecta</taxon>
        <taxon>Pterygota</taxon>
        <taxon>Neoptera</taxon>
        <taxon>Endopterygota</taxon>
        <taxon>Lepidoptera</taxon>
        <taxon>Glossata</taxon>
        <taxon>Ditrysia</taxon>
        <taxon>Papilionoidea</taxon>
        <taxon>Pieridae</taxon>
        <taxon>Pierinae</taxon>
        <taxon>Leptosia</taxon>
    </lineage>
</organism>
<keyword evidence="7" id="KW-0732">Signal</keyword>
<evidence type="ECO:0000256" key="7">
    <source>
        <dbReference type="SAM" id="SignalP"/>
    </source>
</evidence>
<dbReference type="GO" id="GO:0007165">
    <property type="term" value="P:signal transduction"/>
    <property type="evidence" value="ECO:0007669"/>
    <property type="project" value="UniProtKB-KW"/>
</dbReference>
<dbReference type="Pfam" id="PF01161">
    <property type="entry name" value="PBP"/>
    <property type="match status" value="1"/>
</dbReference>
<dbReference type="Pfam" id="PF08395">
    <property type="entry name" value="7tm_7"/>
    <property type="match status" value="1"/>
</dbReference>
<dbReference type="InterPro" id="IPR008914">
    <property type="entry name" value="PEBP"/>
</dbReference>
<dbReference type="GO" id="GO:0050909">
    <property type="term" value="P:sensory perception of taste"/>
    <property type="evidence" value="ECO:0007669"/>
    <property type="project" value="InterPro"/>
</dbReference>
<feature type="transmembrane region" description="Helical" evidence="6">
    <location>
        <begin position="490"/>
        <end position="508"/>
    </location>
</feature>
<feature type="transmembrane region" description="Helical" evidence="6">
    <location>
        <begin position="465"/>
        <end position="484"/>
    </location>
</feature>
<sequence>MWFFLVCLAVIGTARCQLCNDCSCIPGKQPSQKSSFSVPEAFKRDKITPDYLPVPPKDFLTGPFVSADVNLGNFISPLRAIDPLLFQYDKAQGNKNYTLVLIDIDAPVMSKAKGFVNLLVVNIPGVDSITTGDLAVPFSPAMPSLGSGMHRVIGLFYEQEKYIDPDQIDLLGLARTRLIPQINVFTQTYGLGDPVAGNFFKTELSYYAIVIAGFCMDFNLDHSIHGETVTSRIVWTSNIVLGTVITCVGAYGAPNRLHDVISALNKIEKVKCQVKGANQDHTEKKHIISLLAYLGMVTVLIIADLYKDTCEEIEFGHHVNLIVMNSFFSLEYFVHELIVIQFTLIAAQVQHIFVEVNEKLQDIKDNLDKQQGSFEPPREIKNKNINSVIDSLYLKDTEKDLNGDYKTIRSLAHSYEAICDIVEKIGCSHKVLNLCLLTSSFLHLVVTPYYDIFTNIYALIRKPSVLLIRIVWFYVHLFNLGLLVEPWHQIQVQIMGAVTTYLVIIFQFRS</sequence>
<gene>
    <name evidence="8" type="ORF">LNINA_LOCUS1463</name>
</gene>
<comment type="subcellular location">
    <subcellularLocation>
        <location evidence="1 6">Cell membrane</location>
        <topology evidence="1 6">Multi-pass membrane protein</topology>
    </subcellularLocation>
</comment>
<keyword evidence="3 6" id="KW-0812">Transmembrane</keyword>
<dbReference type="Gene3D" id="3.90.280.10">
    <property type="entry name" value="PEBP-like"/>
    <property type="match status" value="1"/>
</dbReference>